<dbReference type="Pfam" id="PF00728">
    <property type="entry name" value="Glyco_hydro_20"/>
    <property type="match status" value="1"/>
</dbReference>
<dbReference type="EC" id="3.2.1.52" evidence="7"/>
<comment type="catalytic activity">
    <reaction evidence="1 7">
        <text>Hydrolysis of terminal non-reducing N-acetyl-D-hexosamine residues in N-acetyl-beta-D-hexosaminides.</text>
        <dbReference type="EC" id="3.2.1.52"/>
    </reaction>
</comment>
<proteinExistence type="inferred from homology"/>
<dbReference type="SUPFAM" id="SSF55545">
    <property type="entry name" value="beta-N-acetylhexosaminidase-like domain"/>
    <property type="match status" value="1"/>
</dbReference>
<dbReference type="Gene3D" id="3.20.20.80">
    <property type="entry name" value="Glycosidases"/>
    <property type="match status" value="2"/>
</dbReference>
<dbReference type="PANTHER" id="PTHR22600">
    <property type="entry name" value="BETA-HEXOSAMINIDASE"/>
    <property type="match status" value="1"/>
</dbReference>
<dbReference type="Gene3D" id="3.30.379.10">
    <property type="entry name" value="Chitobiase/beta-hexosaminidase domain 2-like"/>
    <property type="match status" value="1"/>
</dbReference>
<feature type="disulfide bond" evidence="9">
    <location>
        <begin position="70"/>
        <end position="132"/>
    </location>
</feature>
<feature type="active site" description="Proton donor" evidence="8">
    <location>
        <position position="349"/>
    </location>
</feature>
<dbReference type="InterPro" id="IPR017853">
    <property type="entry name" value="GH"/>
</dbReference>
<comment type="caution">
    <text evidence="13">The sequence shown here is derived from an EMBL/GenBank/DDBJ whole genome shotgun (WGS) entry which is preliminary data.</text>
</comment>
<gene>
    <name evidence="13" type="ORF">KQP761_LOCUS25240</name>
</gene>
<dbReference type="GO" id="GO:0004563">
    <property type="term" value="F:beta-N-acetylhexosaminidase activity"/>
    <property type="evidence" value="ECO:0007669"/>
    <property type="project" value="UniProtKB-EC"/>
</dbReference>
<feature type="disulfide bond" evidence="9">
    <location>
        <begin position="303"/>
        <end position="354"/>
    </location>
</feature>
<evidence type="ECO:0000256" key="8">
    <source>
        <dbReference type="PIRSR" id="PIRSR001093-1"/>
    </source>
</evidence>
<reference evidence="13" key="1">
    <citation type="submission" date="2021-02" db="EMBL/GenBank/DDBJ databases">
        <authorList>
            <person name="Nowell W R."/>
        </authorList>
    </citation>
    <scope>NUCLEOTIDE SEQUENCE</scope>
</reference>
<dbReference type="PRINTS" id="PR00738">
    <property type="entry name" value="GLHYDRLASE20"/>
</dbReference>
<feature type="chain" id="PRO_5032676214" description="Beta-hexosaminidase" evidence="10">
    <location>
        <begin position="20"/>
        <end position="569"/>
    </location>
</feature>
<evidence type="ECO:0000256" key="10">
    <source>
        <dbReference type="SAM" id="SignalP"/>
    </source>
</evidence>
<evidence type="ECO:0000256" key="7">
    <source>
        <dbReference type="PIRNR" id="PIRNR001093"/>
    </source>
</evidence>
<evidence type="ECO:0000259" key="11">
    <source>
        <dbReference type="Pfam" id="PF00728"/>
    </source>
</evidence>
<keyword evidence="4 7" id="KW-0378">Hydrolase</keyword>
<evidence type="ECO:0000256" key="4">
    <source>
        <dbReference type="ARBA" id="ARBA00022801"/>
    </source>
</evidence>
<dbReference type="CDD" id="cd06562">
    <property type="entry name" value="GH20_HexA_HexB-like"/>
    <property type="match status" value="1"/>
</dbReference>
<evidence type="ECO:0000256" key="3">
    <source>
        <dbReference type="ARBA" id="ARBA00022729"/>
    </source>
</evidence>
<dbReference type="PANTHER" id="PTHR22600:SF21">
    <property type="entry name" value="BETA-HEXOSAMINIDASE A"/>
    <property type="match status" value="1"/>
</dbReference>
<keyword evidence="9" id="KW-1015">Disulfide bond</keyword>
<dbReference type="PIRSF" id="PIRSF001093">
    <property type="entry name" value="B-hxosamndse_ab_euk"/>
    <property type="match status" value="1"/>
</dbReference>
<dbReference type="GO" id="GO:0005975">
    <property type="term" value="P:carbohydrate metabolic process"/>
    <property type="evidence" value="ECO:0007669"/>
    <property type="project" value="InterPro"/>
</dbReference>
<dbReference type="GO" id="GO:0016020">
    <property type="term" value="C:membrane"/>
    <property type="evidence" value="ECO:0007669"/>
    <property type="project" value="TreeGrafter"/>
</dbReference>
<dbReference type="OrthoDB" id="428480at2759"/>
<evidence type="ECO:0000313" key="14">
    <source>
        <dbReference type="Proteomes" id="UP000663834"/>
    </source>
</evidence>
<dbReference type="EMBL" id="CAJNOW010013860">
    <property type="protein sequence ID" value="CAF1625242.1"/>
    <property type="molecule type" value="Genomic_DNA"/>
</dbReference>
<dbReference type="AlphaFoldDB" id="A0A816CTI0"/>
<feature type="disulfide bond" evidence="9">
    <location>
        <begin position="545"/>
        <end position="563"/>
    </location>
</feature>
<dbReference type="Pfam" id="PF14845">
    <property type="entry name" value="Glycohydro_20b2"/>
    <property type="match status" value="1"/>
</dbReference>
<evidence type="ECO:0000256" key="5">
    <source>
        <dbReference type="ARBA" id="ARBA00023180"/>
    </source>
</evidence>
<dbReference type="GO" id="GO:0030203">
    <property type="term" value="P:glycosaminoglycan metabolic process"/>
    <property type="evidence" value="ECO:0007669"/>
    <property type="project" value="TreeGrafter"/>
</dbReference>
<evidence type="ECO:0000259" key="12">
    <source>
        <dbReference type="Pfam" id="PF14845"/>
    </source>
</evidence>
<evidence type="ECO:0000256" key="9">
    <source>
        <dbReference type="PIRSR" id="PIRSR001093-2"/>
    </source>
</evidence>
<accession>A0A816CTI0</accession>
<dbReference type="FunFam" id="3.20.20.80:FF:000063">
    <property type="entry name" value="Beta-hexosaminidase"/>
    <property type="match status" value="1"/>
</dbReference>
<keyword evidence="3 10" id="KW-0732">Signal</keyword>
<evidence type="ECO:0000313" key="13">
    <source>
        <dbReference type="EMBL" id="CAF1625242.1"/>
    </source>
</evidence>
<dbReference type="SUPFAM" id="SSF51445">
    <property type="entry name" value="(Trans)glycosidases"/>
    <property type="match status" value="2"/>
</dbReference>
<evidence type="ECO:0000256" key="2">
    <source>
        <dbReference type="ARBA" id="ARBA00006285"/>
    </source>
</evidence>
<dbReference type="InterPro" id="IPR029019">
    <property type="entry name" value="HEX_eukaryotic_N"/>
</dbReference>
<evidence type="ECO:0000256" key="6">
    <source>
        <dbReference type="ARBA" id="ARBA00023295"/>
    </source>
</evidence>
<comment type="similarity">
    <text evidence="2 7">Belongs to the glycosyl hydrolase 20 family.</text>
</comment>
<feature type="domain" description="Glycoside hydrolase family 20 catalytic" evidence="11">
    <location>
        <begin position="195"/>
        <end position="527"/>
    </location>
</feature>
<dbReference type="GO" id="GO:0006689">
    <property type="term" value="P:ganglioside catabolic process"/>
    <property type="evidence" value="ECO:0007669"/>
    <property type="project" value="TreeGrafter"/>
</dbReference>
<keyword evidence="5" id="KW-0325">Glycoprotein</keyword>
<sequence>MHSSALLLVLLTVVSHSHGKRPRDPLNSFYVQATVGYPWPQPQAIHTTPQQYGVHPAAFHFLVNQTSQTCDLLTSALDRYYKLIFYPYSYLNYILDPESVIDEIKDKPKKTLFDLRDTPLLKRLNVYIQEPCERYPTLESDESYTLTVTSDSAMLEAVSIWGAIRGLETFSHLIYPDDNLGLAINQTTIIDFPRFQHRGLLLDTSRHFISIKTLKINLEAMSSSKMNVFHFHIVDDQSFPYESRSFPDLSGAGAYNQDHVYSQEDIASLIEFARQRGIRVLVEFDSPGHTQSWGRVIDVLTHCYSGGKPNNEFGPMDPSRNSTFSFLKEMFSEVANVFPDHYVHLGGDEVDFDCWRSNPDVQAFMKQMGFGNDYSLLEQYYMQNVVDIVGSTGKGYAVWQEIIDNNVTVKADTVVEVWKDPYPDELARVTKLGYRTLLSTCWYLNYISYGKDWVNYYKCDPHNFPGTDAQKKLVVGGEACMWGGTDAQKKLVVGGEACMWGEYIDATNVITTTWPRAATVAERLWSAANVTDPNAATPRLEEHRCRYLRRGIPAAPVNGPSYCDFEFNR</sequence>
<dbReference type="InterPro" id="IPR015883">
    <property type="entry name" value="Glyco_hydro_20_cat"/>
</dbReference>
<dbReference type="GO" id="GO:0005764">
    <property type="term" value="C:lysosome"/>
    <property type="evidence" value="ECO:0007669"/>
    <property type="project" value="TreeGrafter"/>
</dbReference>
<keyword evidence="6 7" id="KW-0326">Glycosidase</keyword>
<organism evidence="13 14">
    <name type="scientific">Rotaria magnacalcarata</name>
    <dbReference type="NCBI Taxonomy" id="392030"/>
    <lineage>
        <taxon>Eukaryota</taxon>
        <taxon>Metazoa</taxon>
        <taxon>Spiralia</taxon>
        <taxon>Gnathifera</taxon>
        <taxon>Rotifera</taxon>
        <taxon>Eurotatoria</taxon>
        <taxon>Bdelloidea</taxon>
        <taxon>Philodinida</taxon>
        <taxon>Philodinidae</taxon>
        <taxon>Rotaria</taxon>
    </lineage>
</organism>
<protein>
    <recommendedName>
        <fullName evidence="7">Beta-hexosaminidase</fullName>
        <ecNumber evidence="7">3.2.1.52</ecNumber>
    </recommendedName>
</protein>
<dbReference type="InterPro" id="IPR025705">
    <property type="entry name" value="Beta_hexosaminidase_sua/sub"/>
</dbReference>
<dbReference type="Proteomes" id="UP000663834">
    <property type="component" value="Unassembled WGS sequence"/>
</dbReference>
<feature type="signal peptide" evidence="10">
    <location>
        <begin position="1"/>
        <end position="19"/>
    </location>
</feature>
<dbReference type="InterPro" id="IPR029018">
    <property type="entry name" value="Hex-like_dom2"/>
</dbReference>
<evidence type="ECO:0000256" key="1">
    <source>
        <dbReference type="ARBA" id="ARBA00001231"/>
    </source>
</evidence>
<feature type="domain" description="Beta-hexosaminidase eukaryotic type N-terminal" evidence="12">
    <location>
        <begin position="38"/>
        <end position="171"/>
    </location>
</feature>
<name>A0A816CTI0_9BILA</name>